<accession>A2FVC6</accession>
<dbReference type="Proteomes" id="UP000001542">
    <property type="component" value="Unassembled WGS sequence"/>
</dbReference>
<dbReference type="EMBL" id="DS114055">
    <property type="protein sequence ID" value="EAX91146.1"/>
    <property type="molecule type" value="Genomic_DNA"/>
</dbReference>
<dbReference type="KEGG" id="tva:4748838"/>
<evidence type="ECO:0000256" key="1">
    <source>
        <dbReference type="SAM" id="Coils"/>
    </source>
</evidence>
<dbReference type="VEuPathDB" id="TrichDB:TVAGG3_0903900"/>
<organism evidence="3 4">
    <name type="scientific">Trichomonas vaginalis (strain ATCC PRA-98 / G3)</name>
    <dbReference type="NCBI Taxonomy" id="412133"/>
    <lineage>
        <taxon>Eukaryota</taxon>
        <taxon>Metamonada</taxon>
        <taxon>Parabasalia</taxon>
        <taxon>Trichomonadida</taxon>
        <taxon>Trichomonadidae</taxon>
        <taxon>Trichomonas</taxon>
    </lineage>
</organism>
<dbReference type="AlphaFoldDB" id="A2FVC6"/>
<reference evidence="3" key="1">
    <citation type="submission" date="2006-10" db="EMBL/GenBank/DDBJ databases">
        <authorList>
            <person name="Amadeo P."/>
            <person name="Zhao Q."/>
            <person name="Wortman J."/>
            <person name="Fraser-Liggett C."/>
            <person name="Carlton J."/>
        </authorList>
    </citation>
    <scope>NUCLEOTIDE SEQUENCE</scope>
    <source>
        <strain evidence="3">G3</strain>
    </source>
</reference>
<protein>
    <submittedName>
        <fullName evidence="3">Uncharacterized protein</fullName>
    </submittedName>
</protein>
<evidence type="ECO:0000256" key="2">
    <source>
        <dbReference type="SAM" id="MobiDB-lite"/>
    </source>
</evidence>
<feature type="region of interest" description="Disordered" evidence="2">
    <location>
        <begin position="410"/>
        <end position="435"/>
    </location>
</feature>
<evidence type="ECO:0000313" key="4">
    <source>
        <dbReference type="Proteomes" id="UP000001542"/>
    </source>
</evidence>
<name>A2FVC6_TRIV3</name>
<dbReference type="RefSeq" id="XP_001304076.1">
    <property type="nucleotide sequence ID" value="XM_001304075.1"/>
</dbReference>
<dbReference type="InParanoid" id="A2FVC6"/>
<feature type="coiled-coil region" evidence="1">
    <location>
        <begin position="39"/>
        <end position="96"/>
    </location>
</feature>
<feature type="coiled-coil region" evidence="1">
    <location>
        <begin position="130"/>
        <end position="157"/>
    </location>
</feature>
<keyword evidence="4" id="KW-1185">Reference proteome</keyword>
<dbReference type="SMR" id="A2FVC6"/>
<gene>
    <name evidence="3" type="ORF">TVAG_229150</name>
</gene>
<keyword evidence="1" id="KW-0175">Coiled coil</keyword>
<dbReference type="VEuPathDB" id="TrichDB:TVAG_229150"/>
<dbReference type="Gene3D" id="1.20.5.340">
    <property type="match status" value="1"/>
</dbReference>
<proteinExistence type="predicted"/>
<reference evidence="3" key="2">
    <citation type="journal article" date="2007" name="Science">
        <title>Draft genome sequence of the sexually transmitted pathogen Trichomonas vaginalis.</title>
        <authorList>
            <person name="Carlton J.M."/>
            <person name="Hirt R.P."/>
            <person name="Silva J.C."/>
            <person name="Delcher A.L."/>
            <person name="Schatz M."/>
            <person name="Zhao Q."/>
            <person name="Wortman J.R."/>
            <person name="Bidwell S.L."/>
            <person name="Alsmark U.C.M."/>
            <person name="Besteiro S."/>
            <person name="Sicheritz-Ponten T."/>
            <person name="Noel C.J."/>
            <person name="Dacks J.B."/>
            <person name="Foster P.G."/>
            <person name="Simillion C."/>
            <person name="Van de Peer Y."/>
            <person name="Miranda-Saavedra D."/>
            <person name="Barton G.J."/>
            <person name="Westrop G.D."/>
            <person name="Mueller S."/>
            <person name="Dessi D."/>
            <person name="Fiori P.L."/>
            <person name="Ren Q."/>
            <person name="Paulsen I."/>
            <person name="Zhang H."/>
            <person name="Bastida-Corcuera F.D."/>
            <person name="Simoes-Barbosa A."/>
            <person name="Brown M.T."/>
            <person name="Hayes R.D."/>
            <person name="Mukherjee M."/>
            <person name="Okumura C.Y."/>
            <person name="Schneider R."/>
            <person name="Smith A.J."/>
            <person name="Vanacova S."/>
            <person name="Villalvazo M."/>
            <person name="Haas B.J."/>
            <person name="Pertea M."/>
            <person name="Feldblyum T.V."/>
            <person name="Utterback T.R."/>
            <person name="Shu C.L."/>
            <person name="Osoegawa K."/>
            <person name="de Jong P.J."/>
            <person name="Hrdy I."/>
            <person name="Horvathova L."/>
            <person name="Zubacova Z."/>
            <person name="Dolezal P."/>
            <person name="Malik S.B."/>
            <person name="Logsdon J.M. Jr."/>
            <person name="Henze K."/>
            <person name="Gupta A."/>
            <person name="Wang C.C."/>
            <person name="Dunne R.L."/>
            <person name="Upcroft J.A."/>
            <person name="Upcroft P."/>
            <person name="White O."/>
            <person name="Salzberg S.L."/>
            <person name="Tang P."/>
            <person name="Chiu C.-H."/>
            <person name="Lee Y.-S."/>
            <person name="Embley T.M."/>
            <person name="Coombs G.H."/>
            <person name="Mottram J.C."/>
            <person name="Tachezy J."/>
            <person name="Fraser-Liggett C.M."/>
            <person name="Johnson P.J."/>
        </authorList>
    </citation>
    <scope>NUCLEOTIDE SEQUENCE [LARGE SCALE GENOMIC DNA]</scope>
    <source>
        <strain evidence="3">G3</strain>
    </source>
</reference>
<sequence>MISETGENMELQNDETENELQLESAAILMQQQEQFASKIMKQNLEIIKKEAEVNQLENKTIIIGLKEEISKYQAEIDELTKQNNDLQLQAKESNSNALLSESKLKTLEKRIINEFGVESIEKGFESLQHLFRCQRELESAKIVIQKLQIELSSEKIKPTKNQIEPKRAENAELIHKMQLTSDKISDYEAQIKTQSDEILNLQKELAAAQTQNQKLSELNNTLSEQCKLLKSELNQTKFDFEQSSAEITNLNDRIRTMIDEHSVELKNRKMESINEHRRLKLIDSIGDRCEPSFAALDVASPLYDLFRKLSSFLKVSSNVSINNEILQGSFTDLLSEVRSVADRSRGYQNGFAPNVQQLINTIEEKNKEISELKEENEDLKSRSDFLEQNDVSPNYAAALKKIQRLETENKSLSSMNQSLRSMSLSPRSPSSKVLF</sequence>
<feature type="coiled-coil region" evidence="1">
    <location>
        <begin position="184"/>
        <end position="232"/>
    </location>
</feature>
<evidence type="ECO:0000313" key="3">
    <source>
        <dbReference type="EMBL" id="EAX91146.1"/>
    </source>
</evidence>
<feature type="compositionally biased region" description="Low complexity" evidence="2">
    <location>
        <begin position="418"/>
        <end position="435"/>
    </location>
</feature>